<gene>
    <name evidence="2" type="ORF">HND93_00310</name>
</gene>
<proteinExistence type="predicted"/>
<evidence type="ECO:0000256" key="1">
    <source>
        <dbReference type="SAM" id="SignalP"/>
    </source>
</evidence>
<dbReference type="PROSITE" id="PS51257">
    <property type="entry name" value="PROKAR_LIPOPROTEIN"/>
    <property type="match status" value="1"/>
</dbReference>
<keyword evidence="3" id="KW-1185">Reference proteome</keyword>
<name>A0ABX2T218_9PROT</name>
<reference evidence="2 3" key="1">
    <citation type="submission" date="2020-05" db="EMBL/GenBank/DDBJ databases">
        <title>Azospirillum oleiclasticum sp. nov, a nitrogen-fixing and heavy crude oil-emulsifying bacterium isolated from the crude oil of Yumen Oilfield.</title>
        <authorList>
            <person name="Wu D."/>
            <person name="Cai M."/>
            <person name="Zhang X."/>
        </authorList>
    </citation>
    <scope>NUCLEOTIDE SEQUENCE [LARGE SCALE GENOMIC DNA]</scope>
    <source>
        <strain evidence="2 3">ROY-1-1-2</strain>
    </source>
</reference>
<evidence type="ECO:0008006" key="4">
    <source>
        <dbReference type="Google" id="ProtNLM"/>
    </source>
</evidence>
<evidence type="ECO:0000313" key="3">
    <source>
        <dbReference type="Proteomes" id="UP000584642"/>
    </source>
</evidence>
<dbReference type="EMBL" id="JABFDB010000001">
    <property type="protein sequence ID" value="NYZ18136.1"/>
    <property type="molecule type" value="Genomic_DNA"/>
</dbReference>
<accession>A0ABX2T218</accession>
<protein>
    <recommendedName>
        <fullName evidence="4">Lipoprotein</fullName>
    </recommendedName>
</protein>
<comment type="caution">
    <text evidence="2">The sequence shown here is derived from an EMBL/GenBank/DDBJ whole genome shotgun (WGS) entry which is preliminary data.</text>
</comment>
<dbReference type="Proteomes" id="UP000584642">
    <property type="component" value="Unassembled WGS sequence"/>
</dbReference>
<feature type="signal peptide" evidence="1">
    <location>
        <begin position="1"/>
        <end position="17"/>
    </location>
</feature>
<keyword evidence="1" id="KW-0732">Signal</keyword>
<feature type="chain" id="PRO_5046836646" description="Lipoprotein" evidence="1">
    <location>
        <begin position="18"/>
        <end position="143"/>
    </location>
</feature>
<sequence length="143" mass="13839">MRGASGLMLISAACVLAGCASGPGGEVATRAQSQLVGMPKARLLSCAGVPARQAEAAGNEYFTYVQRPSYAGGGPSTSIGVGGGSGGVGVGLGFGLPLFSSGGDSGCEATFTISGGVVQRLTYPAGSHLPSCAAIVENCVPPS</sequence>
<organism evidence="2 3">
    <name type="scientific">Azospirillum oleiclasticum</name>
    <dbReference type="NCBI Taxonomy" id="2735135"/>
    <lineage>
        <taxon>Bacteria</taxon>
        <taxon>Pseudomonadati</taxon>
        <taxon>Pseudomonadota</taxon>
        <taxon>Alphaproteobacteria</taxon>
        <taxon>Rhodospirillales</taxon>
        <taxon>Azospirillaceae</taxon>
        <taxon>Azospirillum</taxon>
    </lineage>
</organism>
<evidence type="ECO:0000313" key="2">
    <source>
        <dbReference type="EMBL" id="NYZ18136.1"/>
    </source>
</evidence>